<dbReference type="AlphaFoldDB" id="A0A2S2QEC3"/>
<dbReference type="EMBL" id="GGMS01006892">
    <property type="protein sequence ID" value="MBY76095.1"/>
    <property type="molecule type" value="Transcribed_RNA"/>
</dbReference>
<accession>A0A2S2QEC3</accession>
<protein>
    <submittedName>
        <fullName evidence="1">Uncharacterized protein</fullName>
    </submittedName>
</protein>
<reference evidence="1" key="1">
    <citation type="submission" date="2018-04" db="EMBL/GenBank/DDBJ databases">
        <title>Transcriptome assembly of Sipha flava.</title>
        <authorList>
            <person name="Scully E.D."/>
            <person name="Geib S.M."/>
            <person name="Palmer N.A."/>
            <person name="Koch K."/>
            <person name="Bradshaw J."/>
            <person name="Heng-Moss T."/>
            <person name="Sarath G."/>
        </authorList>
    </citation>
    <scope>NUCLEOTIDE SEQUENCE</scope>
</reference>
<sequence>MTSQCITYNHHTDSIIYRGHLYSCAPCTEIPIRFVCSYACGQDVETYHQPLYADRGTFVFYNFSLENRCLERGLLFLHALLSRERPIHIHIIFGRLFSVVKK</sequence>
<evidence type="ECO:0000313" key="1">
    <source>
        <dbReference type="EMBL" id="MBY76095.1"/>
    </source>
</evidence>
<name>A0A2S2QEC3_9HEMI</name>
<organism evidence="1">
    <name type="scientific">Sipha flava</name>
    <name type="common">yellow sugarcane aphid</name>
    <dbReference type="NCBI Taxonomy" id="143950"/>
    <lineage>
        <taxon>Eukaryota</taxon>
        <taxon>Metazoa</taxon>
        <taxon>Ecdysozoa</taxon>
        <taxon>Arthropoda</taxon>
        <taxon>Hexapoda</taxon>
        <taxon>Insecta</taxon>
        <taxon>Pterygota</taxon>
        <taxon>Neoptera</taxon>
        <taxon>Paraneoptera</taxon>
        <taxon>Hemiptera</taxon>
        <taxon>Sternorrhyncha</taxon>
        <taxon>Aphidomorpha</taxon>
        <taxon>Aphidoidea</taxon>
        <taxon>Aphididae</taxon>
        <taxon>Sipha</taxon>
    </lineage>
</organism>
<proteinExistence type="predicted"/>
<gene>
    <name evidence="1" type="ORF">g.154284</name>
</gene>